<dbReference type="AlphaFoldDB" id="A0A6N3AEJ5"/>
<gene>
    <name evidence="1" type="ORF">EMLFYP7_00915</name>
</gene>
<sequence>MIRSISEVKLFKEPGISTDINVILSENKNIQSFSISSDDDGYFVDINLINKTKKEIEHAFDMFVSFMKYSHMVCYQKHIRGENIIYEFITANEQMRGFFCQLSFN</sequence>
<evidence type="ECO:0000313" key="1">
    <source>
        <dbReference type="EMBL" id="VYT90614.1"/>
    </source>
</evidence>
<reference evidence="1" key="1">
    <citation type="submission" date="2019-11" db="EMBL/GenBank/DDBJ databases">
        <authorList>
            <person name="Feng L."/>
        </authorList>
    </citation>
    <scope>NUCLEOTIDE SEQUENCE</scope>
    <source>
        <strain evidence="1">EMassiliensisLFYP7</strain>
    </source>
</reference>
<dbReference type="EMBL" id="CACRTZ010000004">
    <property type="protein sequence ID" value="VYT90614.1"/>
    <property type="molecule type" value="Genomic_DNA"/>
</dbReference>
<accession>A0A6N3AEJ5</accession>
<dbReference type="RefSeq" id="WP_156564985.1">
    <property type="nucleotide sequence ID" value="NZ_CACRTZ010000004.1"/>
</dbReference>
<protein>
    <submittedName>
        <fullName evidence="1">Uncharacterized protein</fullName>
    </submittedName>
</protein>
<proteinExistence type="predicted"/>
<name>A0A6N3AEJ5_9ENTR</name>
<organism evidence="1">
    <name type="scientific">Phytobacter massiliensis</name>
    <dbReference type="NCBI Taxonomy" id="1485952"/>
    <lineage>
        <taxon>Bacteria</taxon>
        <taxon>Pseudomonadati</taxon>
        <taxon>Pseudomonadota</taxon>
        <taxon>Gammaproteobacteria</taxon>
        <taxon>Enterobacterales</taxon>
        <taxon>Enterobacteriaceae</taxon>
        <taxon>Phytobacter</taxon>
    </lineage>
</organism>